<dbReference type="EC" id="1.3.1.74" evidence="5"/>
<evidence type="ECO:0000256" key="14">
    <source>
        <dbReference type="ARBA" id="ARBA00023098"/>
    </source>
</evidence>
<comment type="catalytic activity">
    <reaction evidence="31">
        <text>(5S,12S)-dihydroxy-(6E,10E,12E,14Z)-eicosatetraenoate + NADP(+) = 12-oxo-(5S)-hydroxy-(6E,8E,10E,14Z)-eicosatetraenoate + NADPH + H(+)</text>
        <dbReference type="Rhea" id="RHEA:51212"/>
        <dbReference type="ChEBI" id="CHEBI:15378"/>
        <dbReference type="ChEBI" id="CHEBI:57783"/>
        <dbReference type="ChEBI" id="CHEBI:58349"/>
        <dbReference type="ChEBI" id="CHEBI:133974"/>
        <dbReference type="ChEBI" id="CHEBI:133975"/>
    </reaction>
    <physiologicalReaction direction="left-to-right" evidence="31">
        <dbReference type="Rhea" id="RHEA:51213"/>
    </physiologicalReaction>
</comment>
<dbReference type="Gene3D" id="3.90.180.10">
    <property type="entry name" value="Medium-chain alcohol dehydrogenases, catalytic domain"/>
    <property type="match status" value="1"/>
</dbReference>
<comment type="catalytic activity">
    <reaction evidence="23">
        <text>leukotriene B4 + NADP(+) = 12-oxo-leukotriene B4 + NADPH + H(+)</text>
        <dbReference type="Rhea" id="RHEA:50608"/>
        <dbReference type="ChEBI" id="CHEBI:15378"/>
        <dbReference type="ChEBI" id="CHEBI:57461"/>
        <dbReference type="ChEBI" id="CHEBI:57783"/>
        <dbReference type="ChEBI" id="CHEBI:58349"/>
        <dbReference type="ChEBI" id="CHEBI:133309"/>
    </reaction>
    <physiologicalReaction direction="left-to-right" evidence="23">
        <dbReference type="Rhea" id="RHEA:50609"/>
    </physiologicalReaction>
</comment>
<evidence type="ECO:0000313" key="36">
    <source>
        <dbReference type="EMBL" id="KAL0893274.1"/>
    </source>
</evidence>
<evidence type="ECO:0000256" key="31">
    <source>
        <dbReference type="ARBA" id="ARBA00049068"/>
    </source>
</evidence>
<feature type="domain" description="Enoyl reductase (ER)" evidence="35">
    <location>
        <begin position="15"/>
        <end position="341"/>
    </location>
</feature>
<evidence type="ECO:0000256" key="24">
    <source>
        <dbReference type="ARBA" id="ARBA00047878"/>
    </source>
</evidence>
<keyword evidence="7" id="KW-0963">Cytoplasm</keyword>
<evidence type="ECO:0000256" key="23">
    <source>
        <dbReference type="ARBA" id="ARBA00047871"/>
    </source>
</evidence>
<comment type="catalytic activity">
    <reaction evidence="21">
        <text>decanal + NADP(+) = (2E)-decenal + NADPH + H(+)</text>
        <dbReference type="Rhea" id="RHEA:50612"/>
        <dbReference type="ChEBI" id="CHEBI:15378"/>
        <dbReference type="ChEBI" id="CHEBI:31457"/>
        <dbReference type="ChEBI" id="CHEBI:57783"/>
        <dbReference type="ChEBI" id="CHEBI:58349"/>
        <dbReference type="ChEBI" id="CHEBI:133455"/>
    </reaction>
    <physiologicalReaction direction="right-to-left" evidence="21">
        <dbReference type="Rhea" id="RHEA:50614"/>
    </physiologicalReaction>
</comment>
<evidence type="ECO:0000256" key="25">
    <source>
        <dbReference type="ARBA" id="ARBA00047903"/>
    </source>
</evidence>
<comment type="catalytic activity">
    <reaction evidence="34">
        <text>hexanal + NADP(+) = (E)-hex-2-enal + NADPH + H(+)</text>
        <dbReference type="Rhea" id="RHEA:50776"/>
        <dbReference type="ChEBI" id="CHEBI:15378"/>
        <dbReference type="ChEBI" id="CHEBI:28913"/>
        <dbReference type="ChEBI" id="CHEBI:57783"/>
        <dbReference type="ChEBI" id="CHEBI:58349"/>
        <dbReference type="ChEBI" id="CHEBI:88528"/>
    </reaction>
    <physiologicalReaction direction="right-to-left" evidence="34">
        <dbReference type="Rhea" id="RHEA:50778"/>
    </physiologicalReaction>
</comment>
<evidence type="ECO:0000256" key="19">
    <source>
        <dbReference type="ARBA" id="ARBA00033119"/>
    </source>
</evidence>
<name>A0ABR3IAI2_LOXSC</name>
<gene>
    <name evidence="36" type="ORF">ABMA27_014872</name>
</gene>
<comment type="catalytic activity">
    <reaction evidence="33">
        <text>an n-alkanal + NADP(+) = an alk-2-enal + NADPH + H(+)</text>
        <dbReference type="Rhea" id="RHEA:13737"/>
        <dbReference type="ChEBI" id="CHEBI:12834"/>
        <dbReference type="ChEBI" id="CHEBI:13757"/>
        <dbReference type="ChEBI" id="CHEBI:15378"/>
        <dbReference type="ChEBI" id="CHEBI:57783"/>
        <dbReference type="ChEBI" id="CHEBI:58349"/>
        <dbReference type="EC" id="1.3.1.74"/>
    </reaction>
    <physiologicalReaction direction="right-to-left" evidence="33">
        <dbReference type="Rhea" id="RHEA:13739"/>
    </physiologicalReaction>
</comment>
<dbReference type="InterPro" id="IPR036291">
    <property type="entry name" value="NAD(P)-bd_dom_sf"/>
</dbReference>
<evidence type="ECO:0000256" key="6">
    <source>
        <dbReference type="ARBA" id="ARBA00020651"/>
    </source>
</evidence>
<evidence type="ECO:0000256" key="9">
    <source>
        <dbReference type="ARBA" id="ARBA00022553"/>
    </source>
</evidence>
<dbReference type="InterPro" id="IPR041694">
    <property type="entry name" value="ADH_N_2"/>
</dbReference>
<comment type="catalytic activity">
    <reaction evidence="27">
        <text>13,14-dihydro-15-oxo-PGF2alpha + NADP(+) = 15-oxoprostaglandin F2alpha + NADPH + H(+)</text>
        <dbReference type="Rhea" id="RHEA:50588"/>
        <dbReference type="ChEBI" id="CHEBI:15378"/>
        <dbReference type="ChEBI" id="CHEBI:57783"/>
        <dbReference type="ChEBI" id="CHEBI:58349"/>
        <dbReference type="ChEBI" id="CHEBI:133374"/>
        <dbReference type="ChEBI" id="CHEBI:133409"/>
    </reaction>
    <physiologicalReaction direction="right-to-left" evidence="27">
        <dbReference type="Rhea" id="RHEA:50590"/>
    </physiologicalReaction>
</comment>
<evidence type="ECO:0000256" key="27">
    <source>
        <dbReference type="ARBA" id="ARBA00048290"/>
    </source>
</evidence>
<comment type="catalytic activity">
    <reaction evidence="20">
        <text>octanal + NADP(+) = (2E)-octenal + NADPH + H(+)</text>
        <dbReference type="Rhea" id="RHEA:50780"/>
        <dbReference type="ChEBI" id="CHEBI:15378"/>
        <dbReference type="ChEBI" id="CHEBI:17935"/>
        <dbReference type="ChEBI" id="CHEBI:57783"/>
        <dbReference type="ChEBI" id="CHEBI:58349"/>
        <dbReference type="ChEBI" id="CHEBI:61748"/>
    </reaction>
    <physiologicalReaction direction="right-to-left" evidence="20">
        <dbReference type="Rhea" id="RHEA:50782"/>
    </physiologicalReaction>
</comment>
<evidence type="ECO:0000256" key="5">
    <source>
        <dbReference type="ARBA" id="ARBA00012410"/>
    </source>
</evidence>
<keyword evidence="15" id="KW-0379">Hydroxylation</keyword>
<evidence type="ECO:0000256" key="28">
    <source>
        <dbReference type="ARBA" id="ARBA00048387"/>
    </source>
</evidence>
<dbReference type="InterPro" id="IPR020843">
    <property type="entry name" value="ER"/>
</dbReference>
<evidence type="ECO:0000256" key="13">
    <source>
        <dbReference type="ARBA" id="ARBA00023002"/>
    </source>
</evidence>
<comment type="catalytic activity">
    <reaction evidence="25">
        <text>dodecanal + NADP(+) = (2E)-dodecenal + NADPH + H(+)</text>
        <dbReference type="Rhea" id="RHEA:50784"/>
        <dbReference type="ChEBI" id="CHEBI:15378"/>
        <dbReference type="ChEBI" id="CHEBI:27836"/>
        <dbReference type="ChEBI" id="CHEBI:57783"/>
        <dbReference type="ChEBI" id="CHEBI:58349"/>
        <dbReference type="ChEBI" id="CHEBI:133741"/>
    </reaction>
    <physiologicalReaction direction="right-to-left" evidence="25">
        <dbReference type="Rhea" id="RHEA:50786"/>
    </physiologicalReaction>
</comment>
<keyword evidence="9" id="KW-0597">Phosphoprotein</keyword>
<dbReference type="InterPro" id="IPR045010">
    <property type="entry name" value="MDR_fam"/>
</dbReference>
<dbReference type="SUPFAM" id="SSF51735">
    <property type="entry name" value="NAD(P)-binding Rossmann-fold domains"/>
    <property type="match status" value="1"/>
</dbReference>
<dbReference type="SMART" id="SM00829">
    <property type="entry name" value="PKS_ER"/>
    <property type="match status" value="1"/>
</dbReference>
<keyword evidence="12" id="KW-0007">Acetylation</keyword>
<evidence type="ECO:0000256" key="11">
    <source>
        <dbReference type="ARBA" id="ARBA00022857"/>
    </source>
</evidence>
<keyword evidence="13" id="KW-0560">Oxidoreductase</keyword>
<evidence type="ECO:0000256" key="34">
    <source>
        <dbReference type="ARBA" id="ARBA00049368"/>
    </source>
</evidence>
<dbReference type="EMBL" id="JBEUOH010000006">
    <property type="protein sequence ID" value="KAL0893274.1"/>
    <property type="molecule type" value="Genomic_DNA"/>
</dbReference>
<evidence type="ECO:0000256" key="15">
    <source>
        <dbReference type="ARBA" id="ARBA00023278"/>
    </source>
</evidence>
<evidence type="ECO:0000256" key="22">
    <source>
        <dbReference type="ARBA" id="ARBA00047742"/>
    </source>
</evidence>
<dbReference type="Pfam" id="PF16884">
    <property type="entry name" value="ADH_N_2"/>
    <property type="match status" value="1"/>
</dbReference>
<dbReference type="SUPFAM" id="SSF50129">
    <property type="entry name" value="GroES-like"/>
    <property type="match status" value="1"/>
</dbReference>
<dbReference type="EC" id="1.3.1.48" evidence="4"/>
<evidence type="ECO:0000256" key="2">
    <source>
        <dbReference type="ARBA" id="ARBA00010460"/>
    </source>
</evidence>
<evidence type="ECO:0000313" key="37">
    <source>
        <dbReference type="Proteomes" id="UP001549920"/>
    </source>
</evidence>
<keyword evidence="8" id="KW-0644">Prostaglandin metabolism</keyword>
<dbReference type="InterPro" id="IPR011032">
    <property type="entry name" value="GroES-like_sf"/>
</dbReference>
<dbReference type="Gene3D" id="3.40.50.720">
    <property type="entry name" value="NAD(P)-binding Rossmann-like Domain"/>
    <property type="match status" value="1"/>
</dbReference>
<comment type="catalytic activity">
    <reaction evidence="32">
        <text>13,14-dihydro-15-oxo-prostaglandin E1 + NADP(+) = 15-oxoprostaglandin E1 + NADPH + H(+)</text>
        <dbReference type="Rhea" id="RHEA:50584"/>
        <dbReference type="ChEBI" id="CHEBI:15378"/>
        <dbReference type="ChEBI" id="CHEBI:57401"/>
        <dbReference type="ChEBI" id="CHEBI:57783"/>
        <dbReference type="ChEBI" id="CHEBI:58349"/>
        <dbReference type="ChEBI" id="CHEBI:133408"/>
    </reaction>
    <physiologicalReaction direction="right-to-left" evidence="32">
        <dbReference type="Rhea" id="RHEA:50586"/>
    </physiologicalReaction>
</comment>
<evidence type="ECO:0000256" key="30">
    <source>
        <dbReference type="ARBA" id="ARBA00048953"/>
    </source>
</evidence>
<evidence type="ECO:0000256" key="32">
    <source>
        <dbReference type="ARBA" id="ARBA00049070"/>
    </source>
</evidence>
<comment type="subunit">
    <text evidence="3">Monomer or homodimer.</text>
</comment>
<reference evidence="36 37" key="1">
    <citation type="submission" date="2024-06" db="EMBL/GenBank/DDBJ databases">
        <title>A chromosome-level genome assembly of beet webworm, Loxostege sticticalis.</title>
        <authorList>
            <person name="Zhang Y."/>
        </authorList>
    </citation>
    <scope>NUCLEOTIDE SEQUENCE [LARGE SCALE GENOMIC DNA]</scope>
    <source>
        <strain evidence="36">AQ026</strain>
        <tissue evidence="36">Whole body</tissue>
    </source>
</reference>
<keyword evidence="14" id="KW-0443">Lipid metabolism</keyword>
<comment type="catalytic activity">
    <reaction evidence="30">
        <text>6-trans-leukotriene B4 + NADP(+) = 12-oxo-(5S)-hydroxy-(6E,8E,10E,14Z)-eicosatetraenoate + NADPH + H(+)</text>
        <dbReference type="Rhea" id="RHEA:51204"/>
        <dbReference type="ChEBI" id="CHEBI:15378"/>
        <dbReference type="ChEBI" id="CHEBI:57783"/>
        <dbReference type="ChEBI" id="CHEBI:58349"/>
        <dbReference type="ChEBI" id="CHEBI:90723"/>
        <dbReference type="ChEBI" id="CHEBI:133974"/>
    </reaction>
    <physiologicalReaction direction="left-to-right" evidence="30">
        <dbReference type="Rhea" id="RHEA:51205"/>
    </physiologicalReaction>
</comment>
<evidence type="ECO:0000256" key="29">
    <source>
        <dbReference type="ARBA" id="ARBA00048591"/>
    </source>
</evidence>
<evidence type="ECO:0000256" key="33">
    <source>
        <dbReference type="ARBA" id="ARBA00049179"/>
    </source>
</evidence>
<evidence type="ECO:0000256" key="26">
    <source>
        <dbReference type="ARBA" id="ARBA00048066"/>
    </source>
</evidence>
<evidence type="ECO:0000256" key="20">
    <source>
        <dbReference type="ARBA" id="ARBA00047461"/>
    </source>
</evidence>
<comment type="catalytic activity">
    <reaction evidence="22">
        <text>pentan-2-one + NADP(+) = (E)-pent-3-en-2-one + NADPH + H(+)</text>
        <dbReference type="Rhea" id="RHEA:50788"/>
        <dbReference type="ChEBI" id="CHEBI:15378"/>
        <dbReference type="ChEBI" id="CHEBI:16472"/>
        <dbReference type="ChEBI" id="CHEBI:57783"/>
        <dbReference type="ChEBI" id="CHEBI:58349"/>
        <dbReference type="ChEBI" id="CHEBI:145276"/>
    </reaction>
    <physiologicalReaction direction="right-to-left" evidence="22">
        <dbReference type="Rhea" id="RHEA:50790"/>
    </physiologicalReaction>
</comment>
<dbReference type="Pfam" id="PF00107">
    <property type="entry name" value="ADH_zinc_N"/>
    <property type="match status" value="1"/>
</dbReference>
<keyword evidence="37" id="KW-1185">Reference proteome</keyword>
<evidence type="ECO:0000256" key="1">
    <source>
        <dbReference type="ARBA" id="ARBA00004496"/>
    </source>
</evidence>
<evidence type="ECO:0000256" key="21">
    <source>
        <dbReference type="ARBA" id="ARBA00047617"/>
    </source>
</evidence>
<evidence type="ECO:0000256" key="18">
    <source>
        <dbReference type="ARBA" id="ARBA00032297"/>
    </source>
</evidence>
<evidence type="ECO:0000256" key="12">
    <source>
        <dbReference type="ARBA" id="ARBA00022990"/>
    </source>
</evidence>
<sequence>MVKARKFVVKKAFKGTPKRDDFEIVEYELPPLKDGEILTKAVWISVDPSQYASAPLMVVPYDQFGYQVGVVVESKNLEYPIGTKVVSFEGWCDYAIVNPNAPSRHKFYYDSIYKLPDLQGLPESLGVGAVGMPGVTAYFGFLDICQPKAGETVVVTGAAGAVGSLVGQIAKIKGCKVIGFAGTDEKVKRLETELGFDKAFNYKTVDVIKALKGVAPDGIDCYFDNVGGELSSAIMSQMRVHGRVTVCGSMSAFKEDSLFDYSNLPKATILQPFLPLNAVTIEGFVYTSVEFSRWHEAFDALTKWIKSGQLKAPEHVTEGFDHLYDALVGMLAGDNYGKAVVKV</sequence>
<organism evidence="36 37">
    <name type="scientific">Loxostege sticticalis</name>
    <name type="common">Beet webworm moth</name>
    <dbReference type="NCBI Taxonomy" id="481309"/>
    <lineage>
        <taxon>Eukaryota</taxon>
        <taxon>Metazoa</taxon>
        <taxon>Ecdysozoa</taxon>
        <taxon>Arthropoda</taxon>
        <taxon>Hexapoda</taxon>
        <taxon>Insecta</taxon>
        <taxon>Pterygota</taxon>
        <taxon>Neoptera</taxon>
        <taxon>Endopterygota</taxon>
        <taxon>Lepidoptera</taxon>
        <taxon>Glossata</taxon>
        <taxon>Ditrysia</taxon>
        <taxon>Pyraloidea</taxon>
        <taxon>Crambidae</taxon>
        <taxon>Pyraustinae</taxon>
        <taxon>Loxostege</taxon>
    </lineage>
</organism>
<evidence type="ECO:0000256" key="3">
    <source>
        <dbReference type="ARBA" id="ARBA00011852"/>
    </source>
</evidence>
<dbReference type="PANTHER" id="PTHR43205">
    <property type="entry name" value="PROSTAGLANDIN REDUCTASE"/>
    <property type="match status" value="1"/>
</dbReference>
<evidence type="ECO:0000256" key="16">
    <source>
        <dbReference type="ARBA" id="ARBA00031851"/>
    </source>
</evidence>
<proteinExistence type="inferred from homology"/>
<comment type="catalytic activity">
    <reaction evidence="26">
        <text>nonan-2-one + NADP(+) = (3E)-nonen-2-one + NADPH + H(+)</text>
        <dbReference type="Rhea" id="RHEA:50616"/>
        <dbReference type="ChEBI" id="CHEBI:15378"/>
        <dbReference type="ChEBI" id="CHEBI:57783"/>
        <dbReference type="ChEBI" id="CHEBI:58349"/>
        <dbReference type="ChEBI" id="CHEBI:77927"/>
        <dbReference type="ChEBI" id="CHEBI:133457"/>
    </reaction>
    <physiologicalReaction direction="right-to-left" evidence="26">
        <dbReference type="Rhea" id="RHEA:50618"/>
    </physiologicalReaction>
</comment>
<keyword evidence="11" id="KW-0521">NADP</keyword>
<comment type="catalytic activity">
    <reaction evidence="29">
        <text>20-hydroxy-leukotriene B4 + NADP(+) = 12-oxo-20-hydroxy-leukotriene B4 + NADPH + H(+)</text>
        <dbReference type="Rhea" id="RHEA:51208"/>
        <dbReference type="ChEBI" id="CHEBI:15378"/>
        <dbReference type="ChEBI" id="CHEBI:57460"/>
        <dbReference type="ChEBI" id="CHEBI:57783"/>
        <dbReference type="ChEBI" id="CHEBI:58349"/>
        <dbReference type="ChEBI" id="CHEBI:133346"/>
    </reaction>
    <physiologicalReaction direction="left-to-right" evidence="29">
        <dbReference type="Rhea" id="RHEA:51209"/>
    </physiologicalReaction>
</comment>
<comment type="caution">
    <text evidence="36">The sequence shown here is derived from an EMBL/GenBank/DDBJ whole genome shotgun (WGS) entry which is preliminary data.</text>
</comment>
<dbReference type="InterPro" id="IPR014190">
    <property type="entry name" value="PTGR1"/>
</dbReference>
<dbReference type="PANTHER" id="PTHR43205:SF7">
    <property type="entry name" value="PROSTAGLANDIN REDUCTASE 1"/>
    <property type="match status" value="1"/>
</dbReference>
<comment type="catalytic activity">
    <reaction evidence="28">
        <text>4-hydroxynonanal + NADP(+) = (E)-4-hydroxynon-2-enal + NADPH + H(+)</text>
        <dbReference type="Rhea" id="RHEA:64736"/>
        <dbReference type="ChEBI" id="CHEBI:15378"/>
        <dbReference type="ChEBI" id="CHEBI:57783"/>
        <dbReference type="ChEBI" id="CHEBI:58349"/>
        <dbReference type="ChEBI" id="CHEBI:58968"/>
        <dbReference type="ChEBI" id="CHEBI:156112"/>
    </reaction>
    <physiologicalReaction direction="right-to-left" evidence="28">
        <dbReference type="Rhea" id="RHEA:64738"/>
    </physiologicalReaction>
</comment>
<accession>A0ABR3IAI2</accession>
<evidence type="ECO:0000256" key="4">
    <source>
        <dbReference type="ARBA" id="ARBA00011981"/>
    </source>
</evidence>
<dbReference type="Proteomes" id="UP001549920">
    <property type="component" value="Unassembled WGS sequence"/>
</dbReference>
<dbReference type="CDD" id="cd08294">
    <property type="entry name" value="leukotriene_B4_DH_like"/>
    <property type="match status" value="1"/>
</dbReference>
<evidence type="ECO:0000256" key="10">
    <source>
        <dbReference type="ARBA" id="ARBA00022832"/>
    </source>
</evidence>
<evidence type="ECO:0000256" key="17">
    <source>
        <dbReference type="ARBA" id="ARBA00032255"/>
    </source>
</evidence>
<comment type="subcellular location">
    <subcellularLocation>
        <location evidence="1">Cytoplasm</location>
    </subcellularLocation>
</comment>
<evidence type="ECO:0000256" key="7">
    <source>
        <dbReference type="ARBA" id="ARBA00022490"/>
    </source>
</evidence>
<evidence type="ECO:0000256" key="8">
    <source>
        <dbReference type="ARBA" id="ARBA00022501"/>
    </source>
</evidence>
<comment type="catalytic activity">
    <reaction evidence="24">
        <text>13,14-dihydro-15-oxo-prostaglandin F1alpha + NADP(+) = 15-oxoprostaglandin F1alpha + NADPH + H(+)</text>
        <dbReference type="Rhea" id="RHEA:50592"/>
        <dbReference type="ChEBI" id="CHEBI:15378"/>
        <dbReference type="ChEBI" id="CHEBI:57783"/>
        <dbReference type="ChEBI" id="CHEBI:58349"/>
        <dbReference type="ChEBI" id="CHEBI:79072"/>
        <dbReference type="ChEBI" id="CHEBI:133411"/>
    </reaction>
    <physiologicalReaction direction="right-to-left" evidence="24">
        <dbReference type="Rhea" id="RHEA:50594"/>
    </physiologicalReaction>
</comment>
<keyword evidence="10" id="KW-0276">Fatty acid metabolism</keyword>
<comment type="similarity">
    <text evidence="2">Belongs to the NADP-dependent oxidoreductase L4BD family.</text>
</comment>
<evidence type="ECO:0000259" key="35">
    <source>
        <dbReference type="SMART" id="SM00829"/>
    </source>
</evidence>
<protein>
    <recommendedName>
        <fullName evidence="6">Prostaglandin reductase 1</fullName>
        <ecNumber evidence="4">1.3.1.48</ecNumber>
        <ecNumber evidence="5">1.3.1.74</ecNumber>
    </recommendedName>
    <alternativeName>
        <fullName evidence="19">15-oxoprostaglandin 13-reductase</fullName>
    </alternativeName>
    <alternativeName>
        <fullName evidence="17">Dithiolethione-inducible gene 1 protein</fullName>
    </alternativeName>
    <alternativeName>
        <fullName evidence="16">Leukotriene B4 12-hydroxydehydrogenase</fullName>
    </alternativeName>
    <alternativeName>
        <fullName evidence="18">NAD(P)H-dependent alkenal/one oxidoreductase</fullName>
    </alternativeName>
</protein>
<dbReference type="InterPro" id="IPR013149">
    <property type="entry name" value="ADH-like_C"/>
</dbReference>